<sequence>MECMSPLPSSPPSLACMLVETSATHCDSWKCAGNWLSPSSPCALIWNSPSVIGNSSSTGSRLPG</sequence>
<protein>
    <submittedName>
        <fullName evidence="1">Uncharacterized protein</fullName>
    </submittedName>
</protein>
<reference evidence="1" key="2">
    <citation type="submission" date="2025-09" db="UniProtKB">
        <authorList>
            <consortium name="Ensembl"/>
        </authorList>
    </citation>
    <scope>IDENTIFICATION</scope>
</reference>
<keyword evidence="2" id="KW-1185">Reference proteome</keyword>
<dbReference type="Proteomes" id="UP000233220">
    <property type="component" value="Unplaced"/>
</dbReference>
<accession>A0A2K6UC63</accession>
<dbReference type="Ensembl" id="ENSSBOT00000046361.1">
    <property type="protein sequence ID" value="ENSSBOP00000029478.1"/>
    <property type="gene ID" value="ENSSBOG00000031068.1"/>
</dbReference>
<proteinExistence type="predicted"/>
<name>A0A2K6UC63_SAIBB</name>
<reference evidence="1" key="1">
    <citation type="submission" date="2025-08" db="UniProtKB">
        <authorList>
            <consortium name="Ensembl"/>
        </authorList>
    </citation>
    <scope>IDENTIFICATION</scope>
</reference>
<evidence type="ECO:0000313" key="1">
    <source>
        <dbReference type="Ensembl" id="ENSSBOP00000029478.1"/>
    </source>
</evidence>
<organism evidence="1 2">
    <name type="scientific">Saimiri boliviensis boliviensis</name>
    <name type="common">Bolivian squirrel monkey</name>
    <dbReference type="NCBI Taxonomy" id="39432"/>
    <lineage>
        <taxon>Eukaryota</taxon>
        <taxon>Metazoa</taxon>
        <taxon>Chordata</taxon>
        <taxon>Craniata</taxon>
        <taxon>Vertebrata</taxon>
        <taxon>Euteleostomi</taxon>
        <taxon>Mammalia</taxon>
        <taxon>Eutheria</taxon>
        <taxon>Euarchontoglires</taxon>
        <taxon>Primates</taxon>
        <taxon>Haplorrhini</taxon>
        <taxon>Platyrrhini</taxon>
        <taxon>Cebidae</taxon>
        <taxon>Saimiriinae</taxon>
        <taxon>Saimiri</taxon>
    </lineage>
</organism>
<dbReference type="AlphaFoldDB" id="A0A2K6UC63"/>
<evidence type="ECO:0000313" key="2">
    <source>
        <dbReference type="Proteomes" id="UP000233220"/>
    </source>
</evidence>
<dbReference type="GeneTree" id="ENSGT00910000148562"/>